<evidence type="ECO:0000256" key="3">
    <source>
        <dbReference type="ARBA" id="ARBA00019670"/>
    </source>
</evidence>
<evidence type="ECO:0000256" key="9">
    <source>
        <dbReference type="ARBA" id="ARBA00023242"/>
    </source>
</evidence>
<evidence type="ECO:0000256" key="2">
    <source>
        <dbReference type="ARBA" id="ARBA00008132"/>
    </source>
</evidence>
<sequence>MGTAKRTKRQSLMKEVTPEIMSNSLAANQLSFKGDKKTAKQDPSSRAPSKKEQKRALLYGSQRKSKHQRELLAKRVEKNLPILNKSIKTGLKIKTGKKGKKFIEDNDTLILQRIAKTIGDKQDEVIESKLEKDRRLEEIRELKRMEIERKEKEKEEKLENAKLDIKAKASNARSARRKNKREQFKKEKQDELLRMTEESEAPKKKVKKSVAFAGFD</sequence>
<evidence type="ECO:0000256" key="4">
    <source>
        <dbReference type="ARBA" id="ARBA00020853"/>
    </source>
</evidence>
<keyword evidence="12" id="KW-1185">Reference proteome</keyword>
<feature type="compositionally biased region" description="Basic residues" evidence="10">
    <location>
        <begin position="1"/>
        <end position="11"/>
    </location>
</feature>
<dbReference type="PANTHER" id="PTHR28028">
    <property type="entry name" value="60S RIBOSOMAL SUBUNIT ASSEMBLY/EXPORT PROTEIN LOC1"/>
    <property type="match status" value="1"/>
</dbReference>
<dbReference type="EMBL" id="LPNL01000008">
    <property type="protein sequence ID" value="OEJ82171.1"/>
    <property type="molecule type" value="Genomic_DNA"/>
</dbReference>
<dbReference type="OrthoDB" id="3973417at2759"/>
<evidence type="ECO:0000256" key="8">
    <source>
        <dbReference type="ARBA" id="ARBA00023054"/>
    </source>
</evidence>
<dbReference type="PANTHER" id="PTHR28028:SF1">
    <property type="entry name" value="60S RIBOSOMAL SUBUNIT ASSEMBLY_EXPORT PROTEIN LOC1"/>
    <property type="match status" value="1"/>
</dbReference>
<evidence type="ECO:0000256" key="7">
    <source>
        <dbReference type="ARBA" id="ARBA00022816"/>
    </source>
</evidence>
<keyword evidence="7" id="KW-0509">mRNA transport</keyword>
<keyword evidence="9" id="KW-0539">Nucleus</keyword>
<keyword evidence="8" id="KW-0175">Coiled coil</keyword>
<evidence type="ECO:0000313" key="11">
    <source>
        <dbReference type="EMBL" id="OEJ82171.1"/>
    </source>
</evidence>
<gene>
    <name evidence="11" type="ORF">AWRI3578_g3311</name>
</gene>
<feature type="region of interest" description="Disordered" evidence="10">
    <location>
        <begin position="165"/>
        <end position="216"/>
    </location>
</feature>
<dbReference type="GO" id="GO:0008298">
    <property type="term" value="P:intracellular mRNA localization"/>
    <property type="evidence" value="ECO:0007669"/>
    <property type="project" value="TreeGrafter"/>
</dbReference>
<feature type="region of interest" description="Disordered" evidence="10">
    <location>
        <begin position="1"/>
        <end position="20"/>
    </location>
</feature>
<comment type="subcellular location">
    <subcellularLocation>
        <location evidence="1">Nucleus</location>
        <location evidence="1">Nucleolus</location>
    </subcellularLocation>
</comment>
<protein>
    <recommendedName>
        <fullName evidence="3">60S ribosomal subunit assembly/export protein LOC1</fullName>
    </recommendedName>
    <alternativeName>
        <fullName evidence="4">60S ribosomal subunit assembly/export protein loc1</fullName>
    </alternativeName>
</protein>
<comment type="similarity">
    <text evidence="2">Belongs to the LOC1 family.</text>
</comment>
<feature type="compositionally biased region" description="Basic and acidic residues" evidence="10">
    <location>
        <begin position="181"/>
        <end position="203"/>
    </location>
</feature>
<name>A0A1E5R5J4_9ASCO</name>
<dbReference type="GO" id="GO:0005730">
    <property type="term" value="C:nucleolus"/>
    <property type="evidence" value="ECO:0007669"/>
    <property type="project" value="UniProtKB-SubCell"/>
</dbReference>
<dbReference type="AlphaFoldDB" id="A0A1E5R5J4"/>
<accession>A0A1E5R5J4</accession>
<feature type="region of interest" description="Disordered" evidence="10">
    <location>
        <begin position="32"/>
        <end position="69"/>
    </location>
</feature>
<evidence type="ECO:0000256" key="5">
    <source>
        <dbReference type="ARBA" id="ARBA00022448"/>
    </source>
</evidence>
<organism evidence="11 12">
    <name type="scientific">Hanseniaspora opuntiae</name>
    <dbReference type="NCBI Taxonomy" id="211096"/>
    <lineage>
        <taxon>Eukaryota</taxon>
        <taxon>Fungi</taxon>
        <taxon>Dikarya</taxon>
        <taxon>Ascomycota</taxon>
        <taxon>Saccharomycotina</taxon>
        <taxon>Saccharomycetes</taxon>
        <taxon>Saccharomycodales</taxon>
        <taxon>Saccharomycodaceae</taxon>
        <taxon>Hanseniaspora</taxon>
    </lineage>
</organism>
<dbReference type="GO" id="GO:0051028">
    <property type="term" value="P:mRNA transport"/>
    <property type="evidence" value="ECO:0007669"/>
    <property type="project" value="UniProtKB-KW"/>
</dbReference>
<dbReference type="GO" id="GO:0030687">
    <property type="term" value="C:preribosome, large subunit precursor"/>
    <property type="evidence" value="ECO:0007669"/>
    <property type="project" value="TreeGrafter"/>
</dbReference>
<evidence type="ECO:0000313" key="12">
    <source>
        <dbReference type="Proteomes" id="UP000095605"/>
    </source>
</evidence>
<dbReference type="InterPro" id="IPR037650">
    <property type="entry name" value="Loc1"/>
</dbReference>
<evidence type="ECO:0000256" key="10">
    <source>
        <dbReference type="SAM" id="MobiDB-lite"/>
    </source>
</evidence>
<reference evidence="12" key="1">
    <citation type="journal article" date="2016" name="Genome Announc.">
        <title>Genome sequences of three species of Hanseniaspora isolated from spontaneous wine fermentations.</title>
        <authorList>
            <person name="Sternes P.R."/>
            <person name="Lee D."/>
            <person name="Kutyna D.R."/>
            <person name="Borneman A.R."/>
        </authorList>
    </citation>
    <scope>NUCLEOTIDE SEQUENCE [LARGE SCALE GENOMIC DNA]</scope>
    <source>
        <strain evidence="12">AWRI3578</strain>
    </source>
</reference>
<evidence type="ECO:0000256" key="6">
    <source>
        <dbReference type="ARBA" id="ARBA00022517"/>
    </source>
</evidence>
<comment type="caution">
    <text evidence="11">The sequence shown here is derived from an EMBL/GenBank/DDBJ whole genome shotgun (WGS) entry which is preliminary data.</text>
</comment>
<proteinExistence type="inferred from homology"/>
<dbReference type="GO" id="GO:0003729">
    <property type="term" value="F:mRNA binding"/>
    <property type="evidence" value="ECO:0007669"/>
    <property type="project" value="InterPro"/>
</dbReference>
<dbReference type="GO" id="GO:0042273">
    <property type="term" value="P:ribosomal large subunit biogenesis"/>
    <property type="evidence" value="ECO:0007669"/>
    <property type="project" value="InterPro"/>
</dbReference>
<keyword evidence="6" id="KW-0690">Ribosome biogenesis</keyword>
<dbReference type="Proteomes" id="UP000095605">
    <property type="component" value="Unassembled WGS sequence"/>
</dbReference>
<evidence type="ECO:0000256" key="1">
    <source>
        <dbReference type="ARBA" id="ARBA00004604"/>
    </source>
</evidence>
<keyword evidence="5" id="KW-0813">Transport</keyword>